<sequence length="268" mass="27074">MVDGPRGTCWTEQVVRTNISDGTVRSDPLGTPEVLRRLRGKLIVSCQALPHEALHGSALMAAMARAVVEGGAAAVRCNSPEDITAVTETVPVPVIGLWKDGTDGVYITPGVAHAVAVAEAGAAVVAADATDRPRPDGSAFADLVAAAGRRGVPVLADVATVREGAAAVRAGAAAVSTTLSGYTPETAARGGPDAGPDMELLSALVAEVRVPVIAEGRIAEPGQVAEALDRGAWAVVVGGAITRPDQITRRFAAALRTDGADGAEDDAP</sequence>
<dbReference type="EC" id="5.1.3.9" evidence="7"/>
<dbReference type="UniPathway" id="UPA00629">
    <property type="reaction ID" value="UER00682"/>
</dbReference>
<evidence type="ECO:0000256" key="2">
    <source>
        <dbReference type="ARBA" id="ARBA00002147"/>
    </source>
</evidence>
<comment type="similarity">
    <text evidence="4 7">Belongs to the NanE family.</text>
</comment>
<dbReference type="EMBL" id="CP031320">
    <property type="protein sequence ID" value="AXK33753.1"/>
    <property type="molecule type" value="Genomic_DNA"/>
</dbReference>
<dbReference type="PANTHER" id="PTHR36204">
    <property type="entry name" value="N-ACETYLMANNOSAMINE-6-PHOSPHATE 2-EPIMERASE-RELATED"/>
    <property type="match status" value="1"/>
</dbReference>
<dbReference type="GO" id="GO:0006053">
    <property type="term" value="P:N-acetylmannosamine catabolic process"/>
    <property type="evidence" value="ECO:0007669"/>
    <property type="project" value="TreeGrafter"/>
</dbReference>
<dbReference type="InterPro" id="IPR007260">
    <property type="entry name" value="NanE"/>
</dbReference>
<keyword evidence="9" id="KW-1185">Reference proteome</keyword>
<comment type="catalytic activity">
    <reaction evidence="1 7">
        <text>an N-acyl-D-glucosamine 6-phosphate = an N-acyl-D-mannosamine 6-phosphate</text>
        <dbReference type="Rhea" id="RHEA:23932"/>
        <dbReference type="ChEBI" id="CHEBI:57599"/>
        <dbReference type="ChEBI" id="CHEBI:57666"/>
        <dbReference type="EC" id="5.1.3.9"/>
    </reaction>
</comment>
<gene>
    <name evidence="7" type="primary">nanE</name>
    <name evidence="8" type="ORF">DVA86_14905</name>
</gene>
<keyword evidence="6 7" id="KW-0119">Carbohydrate metabolism</keyword>
<dbReference type="KEGG" id="sarm:DVA86_14905"/>
<protein>
    <recommendedName>
        <fullName evidence="7">Putative N-acetylmannosamine-6-phosphate 2-epimerase</fullName>
        <ecNumber evidence="7">5.1.3.9</ecNumber>
    </recommendedName>
    <alternativeName>
        <fullName evidence="7">ManNAc-6-P epimerase</fullName>
    </alternativeName>
</protein>
<dbReference type="SUPFAM" id="SSF51366">
    <property type="entry name" value="Ribulose-phoshate binding barrel"/>
    <property type="match status" value="1"/>
</dbReference>
<evidence type="ECO:0000256" key="3">
    <source>
        <dbReference type="ARBA" id="ARBA00005081"/>
    </source>
</evidence>
<comment type="function">
    <text evidence="2 7">Converts N-acetylmannosamine-6-phosphate (ManNAc-6-P) to N-acetylglucosamine-6-phosphate (GlcNAc-6-P).</text>
</comment>
<dbReference type="InterPro" id="IPR011060">
    <property type="entry name" value="RibuloseP-bd_barrel"/>
</dbReference>
<evidence type="ECO:0000256" key="5">
    <source>
        <dbReference type="ARBA" id="ARBA00023235"/>
    </source>
</evidence>
<dbReference type="GO" id="GO:0019262">
    <property type="term" value="P:N-acetylneuraminate catabolic process"/>
    <property type="evidence" value="ECO:0007669"/>
    <property type="project" value="UniProtKB-UniRule"/>
</dbReference>
<dbReference type="Proteomes" id="UP000254425">
    <property type="component" value="Chromosome"/>
</dbReference>
<dbReference type="GO" id="GO:0047465">
    <property type="term" value="F:N-acylglucosamine-6-phosphate 2-epimerase activity"/>
    <property type="evidence" value="ECO:0007669"/>
    <property type="project" value="UniProtKB-EC"/>
</dbReference>
<dbReference type="Gene3D" id="3.20.20.70">
    <property type="entry name" value="Aldolase class I"/>
    <property type="match status" value="1"/>
</dbReference>
<dbReference type="HAMAP" id="MF_01235">
    <property type="entry name" value="ManNAc6P_epimer"/>
    <property type="match status" value="1"/>
</dbReference>
<evidence type="ECO:0000313" key="9">
    <source>
        <dbReference type="Proteomes" id="UP000254425"/>
    </source>
</evidence>
<evidence type="ECO:0000256" key="4">
    <source>
        <dbReference type="ARBA" id="ARBA00007439"/>
    </source>
</evidence>
<reference evidence="8 9" key="1">
    <citation type="submission" date="2018-07" db="EMBL/GenBank/DDBJ databases">
        <title>Draft genome of the type strain Streptomyces armeniacus ATCC 15676.</title>
        <authorList>
            <person name="Labana P."/>
            <person name="Gosse J.T."/>
            <person name="Boddy C.N."/>
        </authorList>
    </citation>
    <scope>NUCLEOTIDE SEQUENCE [LARGE SCALE GENOMIC DNA]</scope>
    <source>
        <strain evidence="8 9">ATCC 15676</strain>
    </source>
</reference>
<dbReference type="AlphaFoldDB" id="A0A345XQ37"/>
<dbReference type="PANTHER" id="PTHR36204:SF1">
    <property type="entry name" value="N-ACETYLMANNOSAMINE-6-PHOSPHATE 2-EPIMERASE-RELATED"/>
    <property type="match status" value="1"/>
</dbReference>
<evidence type="ECO:0000256" key="7">
    <source>
        <dbReference type="HAMAP-Rule" id="MF_01235"/>
    </source>
</evidence>
<proteinExistence type="inferred from homology"/>
<evidence type="ECO:0000256" key="1">
    <source>
        <dbReference type="ARBA" id="ARBA00000056"/>
    </source>
</evidence>
<dbReference type="GO" id="GO:0005975">
    <property type="term" value="P:carbohydrate metabolic process"/>
    <property type="evidence" value="ECO:0007669"/>
    <property type="project" value="UniProtKB-UniRule"/>
</dbReference>
<evidence type="ECO:0000313" key="8">
    <source>
        <dbReference type="EMBL" id="AXK33753.1"/>
    </source>
</evidence>
<dbReference type="InterPro" id="IPR013785">
    <property type="entry name" value="Aldolase_TIM"/>
</dbReference>
<organism evidence="8 9">
    <name type="scientific">Streptomyces armeniacus</name>
    <dbReference type="NCBI Taxonomy" id="83291"/>
    <lineage>
        <taxon>Bacteria</taxon>
        <taxon>Bacillati</taxon>
        <taxon>Actinomycetota</taxon>
        <taxon>Actinomycetes</taxon>
        <taxon>Kitasatosporales</taxon>
        <taxon>Streptomycetaceae</taxon>
        <taxon>Streptomyces</taxon>
    </lineage>
</organism>
<accession>A0A345XQ37</accession>
<dbReference type="GO" id="GO:0005829">
    <property type="term" value="C:cytosol"/>
    <property type="evidence" value="ECO:0007669"/>
    <property type="project" value="TreeGrafter"/>
</dbReference>
<comment type="pathway">
    <text evidence="3 7">Amino-sugar metabolism; N-acetylneuraminate degradation; D-fructose 6-phosphate from N-acetylneuraminate: step 3/5.</text>
</comment>
<dbReference type="NCBIfam" id="NF002231">
    <property type="entry name" value="PRK01130.1"/>
    <property type="match status" value="1"/>
</dbReference>
<evidence type="ECO:0000256" key="6">
    <source>
        <dbReference type="ARBA" id="ARBA00023277"/>
    </source>
</evidence>
<name>A0A345XQ37_9ACTN</name>
<keyword evidence="5 7" id="KW-0413">Isomerase</keyword>
<dbReference type="Pfam" id="PF04131">
    <property type="entry name" value="NanE"/>
    <property type="match status" value="1"/>
</dbReference>